<reference evidence="2 3" key="1">
    <citation type="journal article" date="2015" name="Nature">
        <title>rRNA introns, odd ribosomes, and small enigmatic genomes across a large radiation of phyla.</title>
        <authorList>
            <person name="Brown C.T."/>
            <person name="Hug L.A."/>
            <person name="Thomas B.C."/>
            <person name="Sharon I."/>
            <person name="Castelle C.J."/>
            <person name="Singh A."/>
            <person name="Wilkins M.J."/>
            <person name="Williams K.H."/>
            <person name="Banfield J.F."/>
        </authorList>
    </citation>
    <scope>NUCLEOTIDE SEQUENCE [LARGE SCALE GENOMIC DNA]</scope>
</reference>
<organism evidence="2 3">
    <name type="scientific">Candidatus Amesbacteria bacterium GW2011_GWA1_47_16</name>
    <dbReference type="NCBI Taxonomy" id="1618353"/>
    <lineage>
        <taxon>Bacteria</taxon>
        <taxon>Candidatus Amesiibacteriota</taxon>
    </lineage>
</organism>
<sequence>MKTLWLTVVIPAYNEKVNLARGTLELVAGYLVARKYPWEAVIVDDGSTDGTGQLLDDFAGIHQNFRIIHNPHMGKAASVITGALAGKGEIILFTDMDQATPISEADKLLPEFAAGSDIVIGSRSGREGAPFFRKVLALGMVFLRALILRLPFNDTQCGFKAFKAPAARRIFSIMRSAHPLKPISGPAVNPGFDVELLYIGRKLGYRINELPVVWRHQKTERVSFIKDSMNGIRELLLVRWRALTNAYKL</sequence>
<dbReference type="InterPro" id="IPR029044">
    <property type="entry name" value="Nucleotide-diphossugar_trans"/>
</dbReference>
<dbReference type="SUPFAM" id="SSF53448">
    <property type="entry name" value="Nucleotide-diphospho-sugar transferases"/>
    <property type="match status" value="1"/>
</dbReference>
<evidence type="ECO:0000313" key="2">
    <source>
        <dbReference type="EMBL" id="KKU64769.1"/>
    </source>
</evidence>
<dbReference type="Pfam" id="PF00535">
    <property type="entry name" value="Glycos_transf_2"/>
    <property type="match status" value="1"/>
</dbReference>
<evidence type="ECO:0000259" key="1">
    <source>
        <dbReference type="Pfam" id="PF00535"/>
    </source>
</evidence>
<accession>A0A0G1S5K2</accession>
<dbReference type="InterPro" id="IPR001173">
    <property type="entry name" value="Glyco_trans_2-like"/>
</dbReference>
<dbReference type="Gene3D" id="3.90.550.10">
    <property type="entry name" value="Spore Coat Polysaccharide Biosynthesis Protein SpsA, Chain A"/>
    <property type="match status" value="1"/>
</dbReference>
<dbReference type="EMBL" id="LCNV01000004">
    <property type="protein sequence ID" value="KKU64769.1"/>
    <property type="molecule type" value="Genomic_DNA"/>
</dbReference>
<dbReference type="PANTHER" id="PTHR10859:SF91">
    <property type="entry name" value="DOLICHYL-PHOSPHATE BETA-GLUCOSYLTRANSFERASE"/>
    <property type="match status" value="1"/>
</dbReference>
<proteinExistence type="predicted"/>
<dbReference type="Proteomes" id="UP000034364">
    <property type="component" value="Unassembled WGS sequence"/>
</dbReference>
<feature type="domain" description="Glycosyltransferase 2-like" evidence="1">
    <location>
        <begin position="7"/>
        <end position="168"/>
    </location>
</feature>
<gene>
    <name evidence="2" type="ORF">UX87_C0004G0007</name>
</gene>
<dbReference type="PANTHER" id="PTHR10859">
    <property type="entry name" value="GLYCOSYL TRANSFERASE"/>
    <property type="match status" value="1"/>
</dbReference>
<name>A0A0G1S5K2_9BACT</name>
<dbReference type="GO" id="GO:0006487">
    <property type="term" value="P:protein N-linked glycosylation"/>
    <property type="evidence" value="ECO:0007669"/>
    <property type="project" value="TreeGrafter"/>
</dbReference>
<evidence type="ECO:0000313" key="3">
    <source>
        <dbReference type="Proteomes" id="UP000034364"/>
    </source>
</evidence>
<dbReference type="AlphaFoldDB" id="A0A0G1S5K2"/>
<comment type="caution">
    <text evidence="2">The sequence shown here is derived from an EMBL/GenBank/DDBJ whole genome shotgun (WGS) entry which is preliminary data.</text>
</comment>
<protein>
    <submittedName>
        <fullName evidence="2">Dolichol-P-glucose synthetase</fullName>
    </submittedName>
</protein>